<name>A0ABS8YVE4_9RHOB</name>
<organism evidence="2 3">
    <name type="scientific">Rhodobacter flavimaris</name>
    <dbReference type="NCBI Taxonomy" id="2907145"/>
    <lineage>
        <taxon>Bacteria</taxon>
        <taxon>Pseudomonadati</taxon>
        <taxon>Pseudomonadota</taxon>
        <taxon>Alphaproteobacteria</taxon>
        <taxon>Rhodobacterales</taxon>
        <taxon>Rhodobacter group</taxon>
        <taxon>Rhodobacter</taxon>
    </lineage>
</organism>
<protein>
    <submittedName>
        <fullName evidence="2">Nitric oxide reductase F protein</fullName>
    </submittedName>
</protein>
<keyword evidence="1" id="KW-0812">Transmembrane</keyword>
<dbReference type="Proteomes" id="UP001521181">
    <property type="component" value="Unassembled WGS sequence"/>
</dbReference>
<evidence type="ECO:0000313" key="3">
    <source>
        <dbReference type="Proteomes" id="UP001521181"/>
    </source>
</evidence>
<gene>
    <name evidence="2" type="ORF">LZA78_09985</name>
</gene>
<proteinExistence type="predicted"/>
<keyword evidence="1" id="KW-0472">Membrane</keyword>
<keyword evidence="1" id="KW-1133">Transmembrane helix</keyword>
<feature type="transmembrane region" description="Helical" evidence="1">
    <location>
        <begin position="68"/>
        <end position="89"/>
    </location>
</feature>
<evidence type="ECO:0000256" key="1">
    <source>
        <dbReference type="SAM" id="Phobius"/>
    </source>
</evidence>
<reference evidence="2 3" key="1">
    <citation type="submission" date="2021-12" db="EMBL/GenBank/DDBJ databases">
        <title>Sinirhodobacter sp. WL0062 is a bacterium isolated from seawater.</title>
        <authorList>
            <person name="Wang L."/>
            <person name="He W."/>
            <person name="Zhang D.-F."/>
        </authorList>
    </citation>
    <scope>NUCLEOTIDE SEQUENCE [LARGE SCALE GENOMIC DNA]</scope>
    <source>
        <strain evidence="2 3">WL0062</strain>
    </source>
</reference>
<dbReference type="RefSeq" id="WP_233676785.1">
    <property type="nucleotide sequence ID" value="NZ_JAJUOS010000006.1"/>
</dbReference>
<sequence length="90" mass="9626">MKLLSDPLMRAWVWLVGLSLGSTVIATSVARIEGLGITLAGAAILVLAWAKARIILSRYLGLAQAPFWHRGFSTVLAIYCAGLLGLYLIA</sequence>
<evidence type="ECO:0000313" key="2">
    <source>
        <dbReference type="EMBL" id="MCE5973809.1"/>
    </source>
</evidence>
<accession>A0ABS8YVE4</accession>
<keyword evidence="3" id="KW-1185">Reference proteome</keyword>
<comment type="caution">
    <text evidence="2">The sequence shown here is derived from an EMBL/GenBank/DDBJ whole genome shotgun (WGS) entry which is preliminary data.</text>
</comment>
<feature type="transmembrane region" description="Helical" evidence="1">
    <location>
        <begin position="36"/>
        <end position="56"/>
    </location>
</feature>
<dbReference type="EMBL" id="JAJUOS010000006">
    <property type="protein sequence ID" value="MCE5973809.1"/>
    <property type="molecule type" value="Genomic_DNA"/>
</dbReference>